<reference evidence="4" key="1">
    <citation type="submission" date="2020-07" db="EMBL/GenBank/DDBJ databases">
        <authorList>
            <person name="Ferguson B K."/>
        </authorList>
    </citation>
    <scope>NUCLEOTIDE SEQUENCE</scope>
    <source>
        <strain evidence="4">L06</strain>
    </source>
</reference>
<sequence>MLEADAASTDSKSDSDEEAEDNQDEVDPALIKEVIKALRWKSKGKFPAKVQKTAPKSNQTSRSASLPAAEATGQAGPSRQQDKKKPAGSALEAMECFNCRKRGHLFRGCPEKLRLFCHRYGESGVSTRKCPYCNEAAPRVNPKSAVSGSQDGGSASCATAKVSRPFRAIVTVENKPFKALVDSGAPLSFVGEKVIDFLTKIGIKPYTVAKRKVITAAGHQEVVQEADEVRVLLDDREVTLGALALKPLSEDIILGLETLFSIGMIIDFQAQTRWYRGEPTKIYPFAPAEQALRVLLCSGLKIPDAQEAK</sequence>
<dbReference type="PROSITE" id="PS50158">
    <property type="entry name" value="ZF_CCHC"/>
    <property type="match status" value="1"/>
</dbReference>
<organism evidence="4">
    <name type="scientific">Bracon brevicornis</name>
    <dbReference type="NCBI Taxonomy" id="1563983"/>
    <lineage>
        <taxon>Eukaryota</taxon>
        <taxon>Metazoa</taxon>
        <taxon>Ecdysozoa</taxon>
        <taxon>Arthropoda</taxon>
        <taxon>Hexapoda</taxon>
        <taxon>Insecta</taxon>
        <taxon>Pterygota</taxon>
        <taxon>Neoptera</taxon>
        <taxon>Endopterygota</taxon>
        <taxon>Hymenoptera</taxon>
        <taxon>Apocrita</taxon>
        <taxon>Ichneumonoidea</taxon>
        <taxon>Braconidae</taxon>
        <taxon>Braconinae</taxon>
        <taxon>Bracon</taxon>
    </lineage>
</organism>
<dbReference type="InterPro" id="IPR021109">
    <property type="entry name" value="Peptidase_aspartic_dom_sf"/>
</dbReference>
<dbReference type="Pfam" id="PF13650">
    <property type="entry name" value="Asp_protease_2"/>
    <property type="match status" value="1"/>
</dbReference>
<feature type="region of interest" description="Disordered" evidence="2">
    <location>
        <begin position="1"/>
        <end position="28"/>
    </location>
</feature>
<dbReference type="SUPFAM" id="SSF50630">
    <property type="entry name" value="Acid proteases"/>
    <property type="match status" value="1"/>
</dbReference>
<feature type="compositionally biased region" description="Low complexity" evidence="2">
    <location>
        <begin position="1"/>
        <end position="10"/>
    </location>
</feature>
<evidence type="ECO:0000313" key="4">
    <source>
        <dbReference type="EMBL" id="CAD1551246.1"/>
    </source>
</evidence>
<feature type="region of interest" description="Disordered" evidence="2">
    <location>
        <begin position="45"/>
        <end position="87"/>
    </location>
</feature>
<dbReference type="GO" id="GO:0003676">
    <property type="term" value="F:nucleic acid binding"/>
    <property type="evidence" value="ECO:0007669"/>
    <property type="project" value="InterPro"/>
</dbReference>
<keyword evidence="1" id="KW-0863">Zinc-finger</keyword>
<evidence type="ECO:0000256" key="2">
    <source>
        <dbReference type="SAM" id="MobiDB-lite"/>
    </source>
</evidence>
<proteinExistence type="predicted"/>
<feature type="compositionally biased region" description="Polar residues" evidence="2">
    <location>
        <begin position="54"/>
        <end position="64"/>
    </location>
</feature>
<feature type="domain" description="CCHC-type" evidence="3">
    <location>
        <begin position="96"/>
        <end position="111"/>
    </location>
</feature>
<evidence type="ECO:0000259" key="3">
    <source>
        <dbReference type="PROSITE" id="PS50158"/>
    </source>
</evidence>
<dbReference type="InterPro" id="IPR001878">
    <property type="entry name" value="Znf_CCHC"/>
</dbReference>
<accession>A0A6V7JM98</accession>
<keyword evidence="1" id="KW-0862">Zinc</keyword>
<dbReference type="CDD" id="cd00303">
    <property type="entry name" value="retropepsin_like"/>
    <property type="match status" value="1"/>
</dbReference>
<protein>
    <recommendedName>
        <fullName evidence="3">CCHC-type domain-containing protein</fullName>
    </recommendedName>
</protein>
<keyword evidence="1" id="KW-0479">Metal-binding</keyword>
<dbReference type="EMBL" id="CADCXW020000016">
    <property type="protein sequence ID" value="CAD1551246.1"/>
    <property type="molecule type" value="Genomic_DNA"/>
</dbReference>
<dbReference type="SUPFAM" id="SSF57756">
    <property type="entry name" value="Retrovirus zinc finger-like domains"/>
    <property type="match status" value="1"/>
</dbReference>
<dbReference type="InterPro" id="IPR036875">
    <property type="entry name" value="Znf_CCHC_sf"/>
</dbReference>
<feature type="compositionally biased region" description="Acidic residues" evidence="2">
    <location>
        <begin position="15"/>
        <end position="27"/>
    </location>
</feature>
<gene>
    <name evidence="4" type="ORF">BBRV_LOCUS52241</name>
</gene>
<dbReference type="GO" id="GO:0008270">
    <property type="term" value="F:zinc ion binding"/>
    <property type="evidence" value="ECO:0007669"/>
    <property type="project" value="UniProtKB-KW"/>
</dbReference>
<name>A0A6V7JM98_9HYME</name>
<evidence type="ECO:0000256" key="1">
    <source>
        <dbReference type="PROSITE-ProRule" id="PRU00047"/>
    </source>
</evidence>
<dbReference type="Gene3D" id="2.40.70.10">
    <property type="entry name" value="Acid Proteases"/>
    <property type="match status" value="1"/>
</dbReference>
<dbReference type="AlphaFoldDB" id="A0A6V7JM98"/>
<dbReference type="Gene3D" id="4.10.60.10">
    <property type="entry name" value="Zinc finger, CCHC-type"/>
    <property type="match status" value="1"/>
</dbReference>